<accession>A0A364K4R1</accession>
<dbReference type="EMBL" id="QJKK01000004">
    <property type="protein sequence ID" value="RAL24360.1"/>
    <property type="molecule type" value="Genomic_DNA"/>
</dbReference>
<dbReference type="AlphaFoldDB" id="A0A364K4R1"/>
<keyword evidence="1" id="KW-0472">Membrane</keyword>
<name>A0A364K4R1_9BACL</name>
<comment type="caution">
    <text evidence="2">The sequence shown here is derived from an EMBL/GenBank/DDBJ whole genome shotgun (WGS) entry which is preliminary data.</text>
</comment>
<sequence length="82" mass="9575">MELDMGSSYEWIALFTLVFVTTILLQVHLPEKRLLLAVSSPSKRLDFIQSFIQLQRLKILRPIRLRVGEDEPDHNLLIDSEK</sequence>
<feature type="transmembrane region" description="Helical" evidence="1">
    <location>
        <begin position="12"/>
        <end position="29"/>
    </location>
</feature>
<dbReference type="Proteomes" id="UP000251213">
    <property type="component" value="Unassembled WGS sequence"/>
</dbReference>
<gene>
    <name evidence="2" type="ORF">DL897_08515</name>
</gene>
<reference evidence="2" key="1">
    <citation type="submission" date="2018-06" db="EMBL/GenBank/DDBJ databases">
        <title>Thermoflavimicrobium daqus sp. nov., a thermophilic microbe isolated from Moutai-flavour Daqu.</title>
        <authorList>
            <person name="Wang X."/>
            <person name="Zhou H."/>
        </authorList>
    </citation>
    <scope>NUCLEOTIDE SEQUENCE [LARGE SCALE GENOMIC DNA]</scope>
    <source>
        <strain evidence="2">FBKL4.011</strain>
    </source>
</reference>
<keyword evidence="1" id="KW-1133">Transmembrane helix</keyword>
<evidence type="ECO:0000313" key="3">
    <source>
        <dbReference type="Proteomes" id="UP000251213"/>
    </source>
</evidence>
<evidence type="ECO:0000313" key="2">
    <source>
        <dbReference type="EMBL" id="RAL24360.1"/>
    </source>
</evidence>
<dbReference type="RefSeq" id="WP_113658730.1">
    <property type="nucleotide sequence ID" value="NZ_KZ845666.1"/>
</dbReference>
<reference evidence="2" key="2">
    <citation type="submission" date="2018-06" db="EMBL/GenBank/DDBJ databases">
        <authorList>
            <person name="Zhirakovskaya E."/>
        </authorList>
    </citation>
    <scope>NUCLEOTIDE SEQUENCE [LARGE SCALE GENOMIC DNA]</scope>
    <source>
        <strain evidence="2">FBKL4.011</strain>
    </source>
</reference>
<evidence type="ECO:0000256" key="1">
    <source>
        <dbReference type="SAM" id="Phobius"/>
    </source>
</evidence>
<keyword evidence="1" id="KW-0812">Transmembrane</keyword>
<protein>
    <submittedName>
        <fullName evidence="2">Uncharacterized protein</fullName>
    </submittedName>
</protein>
<proteinExistence type="predicted"/>
<organism evidence="2 3">
    <name type="scientific">Thermoflavimicrobium daqui</name>
    <dbReference type="NCBI Taxonomy" id="2137476"/>
    <lineage>
        <taxon>Bacteria</taxon>
        <taxon>Bacillati</taxon>
        <taxon>Bacillota</taxon>
        <taxon>Bacilli</taxon>
        <taxon>Bacillales</taxon>
        <taxon>Thermoactinomycetaceae</taxon>
        <taxon>Thermoflavimicrobium</taxon>
    </lineage>
</organism>
<keyword evidence="3" id="KW-1185">Reference proteome</keyword>